<gene>
    <name evidence="1" type="ORF">ACFQ3N_12690</name>
</gene>
<keyword evidence="2" id="KW-1185">Reference proteome</keyword>
<name>A0ABW3LLL7_9BACI</name>
<evidence type="ECO:0000313" key="1">
    <source>
        <dbReference type="EMBL" id="MFD1039242.1"/>
    </source>
</evidence>
<dbReference type="EMBL" id="JBHTKJ010000034">
    <property type="protein sequence ID" value="MFD1039242.1"/>
    <property type="molecule type" value="Genomic_DNA"/>
</dbReference>
<comment type="caution">
    <text evidence="1">The sequence shown here is derived from an EMBL/GenBank/DDBJ whole genome shotgun (WGS) entry which is preliminary data.</text>
</comment>
<evidence type="ECO:0000313" key="2">
    <source>
        <dbReference type="Proteomes" id="UP001597040"/>
    </source>
</evidence>
<organism evidence="1 2">
    <name type="scientific">Virgibacillus byunsanensis</name>
    <dbReference type="NCBI Taxonomy" id="570945"/>
    <lineage>
        <taxon>Bacteria</taxon>
        <taxon>Bacillati</taxon>
        <taxon>Bacillota</taxon>
        <taxon>Bacilli</taxon>
        <taxon>Bacillales</taxon>
        <taxon>Bacillaceae</taxon>
        <taxon>Virgibacillus</taxon>
    </lineage>
</organism>
<reference evidence="2" key="1">
    <citation type="journal article" date="2019" name="Int. J. Syst. Evol. Microbiol.">
        <title>The Global Catalogue of Microorganisms (GCM) 10K type strain sequencing project: providing services to taxonomists for standard genome sequencing and annotation.</title>
        <authorList>
            <consortium name="The Broad Institute Genomics Platform"/>
            <consortium name="The Broad Institute Genome Sequencing Center for Infectious Disease"/>
            <person name="Wu L."/>
            <person name="Ma J."/>
        </authorList>
    </citation>
    <scope>NUCLEOTIDE SEQUENCE [LARGE SCALE GENOMIC DNA]</scope>
    <source>
        <strain evidence="2">CCUG 56754</strain>
    </source>
</reference>
<dbReference type="Proteomes" id="UP001597040">
    <property type="component" value="Unassembled WGS sequence"/>
</dbReference>
<proteinExistence type="predicted"/>
<accession>A0ABW3LLL7</accession>
<dbReference type="RefSeq" id="WP_390362903.1">
    <property type="nucleotide sequence ID" value="NZ_JBHTKJ010000034.1"/>
</dbReference>
<protein>
    <submittedName>
        <fullName evidence="1">Uncharacterized protein</fullName>
    </submittedName>
</protein>
<sequence>MGIGISNYGAAIAVSLRKGLGLYYARLLAKLGRYAEGLGELMVKNK</sequence>